<name>A0A4Q7YF87_9BACT</name>
<keyword evidence="7" id="KW-1185">Reference proteome</keyword>
<dbReference type="RefSeq" id="WP_130424531.1">
    <property type="nucleotide sequence ID" value="NZ_SHKW01000003.1"/>
</dbReference>
<dbReference type="Proteomes" id="UP000292958">
    <property type="component" value="Unassembled WGS sequence"/>
</dbReference>
<dbReference type="PANTHER" id="PTHR43353:SF5">
    <property type="entry name" value="SUCCINATE-SEMIALDEHYDE DEHYDROGENASE, MITOCHONDRIAL"/>
    <property type="match status" value="1"/>
</dbReference>
<dbReference type="Gene3D" id="3.40.605.10">
    <property type="entry name" value="Aldehyde Dehydrogenase, Chain A, domain 1"/>
    <property type="match status" value="1"/>
</dbReference>
<evidence type="ECO:0000313" key="7">
    <source>
        <dbReference type="Proteomes" id="UP000292958"/>
    </source>
</evidence>
<dbReference type="EMBL" id="SHKW01000003">
    <property type="protein sequence ID" value="RZU35253.1"/>
    <property type="molecule type" value="Genomic_DNA"/>
</dbReference>
<dbReference type="InterPro" id="IPR016161">
    <property type="entry name" value="Ald_DH/histidinol_DH"/>
</dbReference>
<dbReference type="NCBIfam" id="NF007497">
    <property type="entry name" value="PRK10090.1"/>
    <property type="match status" value="1"/>
</dbReference>
<accession>A0A4Q7YF87</accession>
<feature type="active site" evidence="3">
    <location>
        <position position="245"/>
    </location>
</feature>
<dbReference type="InterPro" id="IPR050740">
    <property type="entry name" value="Aldehyde_DH_Superfamily"/>
</dbReference>
<protein>
    <submittedName>
        <fullName evidence="6">Lactaldehyde dehydrogenase</fullName>
    </submittedName>
</protein>
<dbReference type="InterPro" id="IPR015590">
    <property type="entry name" value="Aldehyde_DH_dom"/>
</dbReference>
<dbReference type="PANTHER" id="PTHR43353">
    <property type="entry name" value="SUCCINATE-SEMIALDEHYDE DEHYDROGENASE, MITOCHONDRIAL"/>
    <property type="match status" value="1"/>
</dbReference>
<feature type="domain" description="Aldehyde dehydrogenase" evidence="5">
    <location>
        <begin position="16"/>
        <end position="470"/>
    </location>
</feature>
<dbReference type="GO" id="GO:0004777">
    <property type="term" value="F:succinate-semialdehyde dehydrogenase (NAD+) activity"/>
    <property type="evidence" value="ECO:0007669"/>
    <property type="project" value="TreeGrafter"/>
</dbReference>
<proteinExistence type="inferred from homology"/>
<gene>
    <name evidence="6" type="ORF">BDD14_6018</name>
</gene>
<dbReference type="CDD" id="cd07088">
    <property type="entry name" value="ALDH_LactADH-AldA"/>
    <property type="match status" value="1"/>
</dbReference>
<dbReference type="OrthoDB" id="9758906at2"/>
<dbReference type="Pfam" id="PF00171">
    <property type="entry name" value="Aldedh"/>
    <property type="match status" value="1"/>
</dbReference>
<evidence type="ECO:0000259" key="5">
    <source>
        <dbReference type="Pfam" id="PF00171"/>
    </source>
</evidence>
<dbReference type="Gene3D" id="3.40.309.10">
    <property type="entry name" value="Aldehyde Dehydrogenase, Chain A, domain 2"/>
    <property type="match status" value="1"/>
</dbReference>
<dbReference type="InterPro" id="IPR016162">
    <property type="entry name" value="Ald_DH_N"/>
</dbReference>
<evidence type="ECO:0000256" key="4">
    <source>
        <dbReference type="RuleBase" id="RU003345"/>
    </source>
</evidence>
<evidence type="ECO:0000256" key="1">
    <source>
        <dbReference type="ARBA" id="ARBA00009986"/>
    </source>
</evidence>
<evidence type="ECO:0000313" key="6">
    <source>
        <dbReference type="EMBL" id="RZU35253.1"/>
    </source>
</evidence>
<keyword evidence="2 4" id="KW-0560">Oxidoreductase</keyword>
<comment type="similarity">
    <text evidence="1 4">Belongs to the aldehyde dehydrogenase family.</text>
</comment>
<dbReference type="AlphaFoldDB" id="A0A4Q7YF87"/>
<organism evidence="6 7">
    <name type="scientific">Edaphobacter modestus</name>
    <dbReference type="NCBI Taxonomy" id="388466"/>
    <lineage>
        <taxon>Bacteria</taxon>
        <taxon>Pseudomonadati</taxon>
        <taxon>Acidobacteriota</taxon>
        <taxon>Terriglobia</taxon>
        <taxon>Terriglobales</taxon>
        <taxon>Acidobacteriaceae</taxon>
        <taxon>Edaphobacter</taxon>
    </lineage>
</organism>
<dbReference type="FunFam" id="3.40.605.10:FF:000007">
    <property type="entry name" value="NAD/NADP-dependent betaine aldehyde dehydrogenase"/>
    <property type="match status" value="1"/>
</dbReference>
<comment type="caution">
    <text evidence="6">The sequence shown here is derived from an EMBL/GenBank/DDBJ whole genome shotgun (WGS) entry which is preliminary data.</text>
</comment>
<sequence length="474" mass="51365">MIENLIDGRFQAVHAASIPVLNPSTGEKIADCFETPAAEVERAIISARSAQPAWARRPAIERARILHRIADGIGQRREHIARTISAEQGKLLSLAEIEVDFTADYVDYMAEWARRIEGEIIPSDRPDETIYLHRKPFGVVGGILPWNFPFFLFARKMAPALITGNTIVIKPSEETPLNAYLFSHILVECELPAGVVNVVYGTGSGVGSQMSNHPGIDLITFTGSTRAGSLIMAAAAKNVTKVNLELGGKATAIVMADCDLDLAVRAITASRLTNNGQVYNCAERIYVQAPIAAEFTRRLSAAFAAVSYGDPLGDTQPGMGPLINEAAVKRIQSMVDRAITEGSEVTAGGHADTKTGGCFFRPTVLANCDQSSEIMHAEIFGPVAPISVVADLNEAIIKANDCEYGLTSSIYTKDFRTAMRAVNELQFGETYINRENFEALQGYHAGWRRSGIGGADGKHGVYDFTQTRVVYLQP</sequence>
<dbReference type="PROSITE" id="PS00687">
    <property type="entry name" value="ALDEHYDE_DEHYDR_GLU"/>
    <property type="match status" value="1"/>
</dbReference>
<dbReference type="FunFam" id="3.40.309.10:FF:000009">
    <property type="entry name" value="Aldehyde dehydrogenase A"/>
    <property type="match status" value="1"/>
</dbReference>
<evidence type="ECO:0000256" key="2">
    <source>
        <dbReference type="ARBA" id="ARBA00023002"/>
    </source>
</evidence>
<dbReference type="InterPro" id="IPR029510">
    <property type="entry name" value="Ald_DH_CS_GLU"/>
</dbReference>
<dbReference type="GO" id="GO:0009450">
    <property type="term" value="P:gamma-aminobutyric acid catabolic process"/>
    <property type="evidence" value="ECO:0007669"/>
    <property type="project" value="TreeGrafter"/>
</dbReference>
<dbReference type="GO" id="GO:0005829">
    <property type="term" value="C:cytosol"/>
    <property type="evidence" value="ECO:0007669"/>
    <property type="project" value="TreeGrafter"/>
</dbReference>
<reference evidence="6 7" key="1">
    <citation type="submission" date="2019-02" db="EMBL/GenBank/DDBJ databases">
        <title>Genomic Encyclopedia of Archaeal and Bacterial Type Strains, Phase II (KMG-II): from individual species to whole genera.</title>
        <authorList>
            <person name="Goeker M."/>
        </authorList>
    </citation>
    <scope>NUCLEOTIDE SEQUENCE [LARGE SCALE GENOMIC DNA]</scope>
    <source>
        <strain evidence="6 7">DSM 18101</strain>
    </source>
</reference>
<evidence type="ECO:0000256" key="3">
    <source>
        <dbReference type="PROSITE-ProRule" id="PRU10007"/>
    </source>
</evidence>
<dbReference type="InterPro" id="IPR016163">
    <property type="entry name" value="Ald_DH_C"/>
</dbReference>
<dbReference type="SUPFAM" id="SSF53720">
    <property type="entry name" value="ALDH-like"/>
    <property type="match status" value="1"/>
</dbReference>